<proteinExistence type="predicted"/>
<evidence type="ECO:0000313" key="2">
    <source>
        <dbReference type="Proteomes" id="UP000016931"/>
    </source>
</evidence>
<feature type="non-terminal residue" evidence="1">
    <location>
        <position position="52"/>
    </location>
</feature>
<dbReference type="RefSeq" id="XP_016762372.1">
    <property type="nucleotide sequence ID" value="XM_016901913.1"/>
</dbReference>
<organism evidence="1 2">
    <name type="scientific">Sphaerulina musiva (strain SO2202)</name>
    <name type="common">Poplar stem canker fungus</name>
    <name type="synonym">Septoria musiva</name>
    <dbReference type="NCBI Taxonomy" id="692275"/>
    <lineage>
        <taxon>Eukaryota</taxon>
        <taxon>Fungi</taxon>
        <taxon>Dikarya</taxon>
        <taxon>Ascomycota</taxon>
        <taxon>Pezizomycotina</taxon>
        <taxon>Dothideomycetes</taxon>
        <taxon>Dothideomycetidae</taxon>
        <taxon>Mycosphaerellales</taxon>
        <taxon>Mycosphaerellaceae</taxon>
        <taxon>Sphaerulina</taxon>
    </lineage>
</organism>
<reference evidence="1 2" key="1">
    <citation type="journal article" date="2012" name="PLoS Pathog.">
        <title>Diverse lifestyles and strategies of plant pathogenesis encoded in the genomes of eighteen Dothideomycetes fungi.</title>
        <authorList>
            <person name="Ohm R.A."/>
            <person name="Feau N."/>
            <person name="Henrissat B."/>
            <person name="Schoch C.L."/>
            <person name="Horwitz B.A."/>
            <person name="Barry K.W."/>
            <person name="Condon B.J."/>
            <person name="Copeland A.C."/>
            <person name="Dhillon B."/>
            <person name="Glaser F."/>
            <person name="Hesse C.N."/>
            <person name="Kosti I."/>
            <person name="LaButti K."/>
            <person name="Lindquist E.A."/>
            <person name="Lucas S."/>
            <person name="Salamov A.A."/>
            <person name="Bradshaw R.E."/>
            <person name="Ciuffetti L."/>
            <person name="Hamelin R.C."/>
            <person name="Kema G.H.J."/>
            <person name="Lawrence C."/>
            <person name="Scott J.A."/>
            <person name="Spatafora J.W."/>
            <person name="Turgeon B.G."/>
            <person name="de Wit P.J.G.M."/>
            <person name="Zhong S."/>
            <person name="Goodwin S.B."/>
            <person name="Grigoriev I.V."/>
        </authorList>
    </citation>
    <scope>NUCLEOTIDE SEQUENCE [LARGE SCALE GENOMIC DNA]</scope>
    <source>
        <strain evidence="1 2">SO2202</strain>
    </source>
</reference>
<dbReference type="HOGENOM" id="CLU_3093236_0_0_1"/>
<accession>M3C1R2</accession>
<sequence length="52" mass="5731">MVLLGLQALQKHAWSAYLPAGIMVTCIRLFDAAFREHALLGLLVDHASIELL</sequence>
<gene>
    <name evidence="1" type="ORF">SEPMUDRAFT_124472</name>
</gene>
<protein>
    <submittedName>
        <fullName evidence="1">Uncharacterized protein</fullName>
    </submittedName>
</protein>
<dbReference type="Proteomes" id="UP000016931">
    <property type="component" value="Unassembled WGS sequence"/>
</dbReference>
<dbReference type="AlphaFoldDB" id="M3C1R2"/>
<name>M3C1R2_SPHMS</name>
<dbReference type="EMBL" id="KB456262">
    <property type="protein sequence ID" value="EMF14251.1"/>
    <property type="molecule type" value="Genomic_DNA"/>
</dbReference>
<keyword evidence="2" id="KW-1185">Reference proteome</keyword>
<dbReference type="GeneID" id="27899050"/>
<evidence type="ECO:0000313" key="1">
    <source>
        <dbReference type="EMBL" id="EMF14251.1"/>
    </source>
</evidence>